<comment type="caution">
    <text evidence="3">The sequence shown here is derived from an EMBL/GenBank/DDBJ whole genome shotgun (WGS) entry which is preliminary data.</text>
</comment>
<dbReference type="EMBL" id="JBHTJZ010000065">
    <property type="protein sequence ID" value="MFD0961725.1"/>
    <property type="molecule type" value="Genomic_DNA"/>
</dbReference>
<keyword evidence="1" id="KW-0812">Transmembrane</keyword>
<dbReference type="InterPro" id="IPR050640">
    <property type="entry name" value="Bact_2-comp_sensor_kinase"/>
</dbReference>
<sequence length="576" mass="65791">MKLKMNTFTKILFIIIPLLLFVSFMYSFSHQRSVVFIREELTKTSQDRSAFFLYQIDTTMDQITTSSISLSRDPTVLELMNLYLYKTYYDQAMIQNNLMSKLIVQQSSTNWSSSVSLFFPELKTVVSTDSTIGSYEENKWSENYALNWMYREVDDRGQFYRHIGYPYLGEDRGAQVIVETSVDALNLSNLLSQLKTEGKGEHFLTDGSRVISSLMPDRAHIQAVMSQLVIPSEEQGYTTISIDSDDYIVSYDKSNTLGWYLISSIPLSEILNPIVADQKLFYGFMSMFFVLGAAAVALLYRNVQLPMRRLIRSTLKATKEELRTLSAADSVNEFQLLNRNFEMMATSVSDLSDKVYVETIRSREATLKQLQSQIDPHFLYNSLSFIINMTKLKQDKEVIAMAHHLSDYFRYTTRVNNQMPTVREEIQLISHYLEIQSMRNKKLKYEIDIPESMLSLQLPRLIVQPLVENAIIHGIEQRIGSCCIRIVGESLNDEHSIAVEDDGVQVTEEELLVIVRKMNAVSASEASGGCGLQNVNMRMKLRLGDEAGVRLEATGSVGIRATLYWRVEHVPDSDRG</sequence>
<feature type="domain" description="Signal transduction histidine kinase internal region" evidence="2">
    <location>
        <begin position="365"/>
        <end position="441"/>
    </location>
</feature>
<evidence type="ECO:0000256" key="1">
    <source>
        <dbReference type="SAM" id="Phobius"/>
    </source>
</evidence>
<keyword evidence="1" id="KW-0472">Membrane</keyword>
<dbReference type="PANTHER" id="PTHR34220:SF9">
    <property type="entry name" value="SIGNAL TRANSDUCTION HISTIDINE KINASE INTERNAL REGION DOMAIN-CONTAINING PROTEIN"/>
    <property type="match status" value="1"/>
</dbReference>
<dbReference type="EC" id="2.7.13.3" evidence="3"/>
<evidence type="ECO:0000313" key="4">
    <source>
        <dbReference type="Proteomes" id="UP001596989"/>
    </source>
</evidence>
<evidence type="ECO:0000259" key="2">
    <source>
        <dbReference type="Pfam" id="PF06580"/>
    </source>
</evidence>
<dbReference type="PANTHER" id="PTHR34220">
    <property type="entry name" value="SENSOR HISTIDINE KINASE YPDA"/>
    <property type="match status" value="1"/>
</dbReference>
<feature type="transmembrane region" description="Helical" evidence="1">
    <location>
        <begin position="280"/>
        <end position="300"/>
    </location>
</feature>
<accession>A0ABW3HW34</accession>
<dbReference type="Gene3D" id="3.30.565.10">
    <property type="entry name" value="Histidine kinase-like ATPase, C-terminal domain"/>
    <property type="match status" value="1"/>
</dbReference>
<keyword evidence="1" id="KW-1133">Transmembrane helix</keyword>
<gene>
    <name evidence="3" type="ORF">ACFQ2I_20480</name>
</gene>
<proteinExistence type="predicted"/>
<dbReference type="SUPFAM" id="SSF55874">
    <property type="entry name" value="ATPase domain of HSP90 chaperone/DNA topoisomerase II/histidine kinase"/>
    <property type="match status" value="1"/>
</dbReference>
<keyword evidence="4" id="KW-1185">Reference proteome</keyword>
<dbReference type="GO" id="GO:0004673">
    <property type="term" value="F:protein histidine kinase activity"/>
    <property type="evidence" value="ECO:0007669"/>
    <property type="project" value="UniProtKB-EC"/>
</dbReference>
<dbReference type="RefSeq" id="WP_377567574.1">
    <property type="nucleotide sequence ID" value="NZ_JBHTJZ010000065.1"/>
</dbReference>
<protein>
    <submittedName>
        <fullName evidence="3">Sensor histidine kinase</fullName>
        <ecNumber evidence="3">2.7.13.3</ecNumber>
    </submittedName>
</protein>
<organism evidence="3 4">
    <name type="scientific">Paenibacillus chungangensis</name>
    <dbReference type="NCBI Taxonomy" id="696535"/>
    <lineage>
        <taxon>Bacteria</taxon>
        <taxon>Bacillati</taxon>
        <taxon>Bacillota</taxon>
        <taxon>Bacilli</taxon>
        <taxon>Bacillales</taxon>
        <taxon>Paenibacillaceae</taxon>
        <taxon>Paenibacillus</taxon>
    </lineage>
</organism>
<dbReference type="Gene3D" id="3.30.450.20">
    <property type="entry name" value="PAS domain"/>
    <property type="match status" value="1"/>
</dbReference>
<dbReference type="Pfam" id="PF06580">
    <property type="entry name" value="His_kinase"/>
    <property type="match status" value="1"/>
</dbReference>
<dbReference type="InterPro" id="IPR010559">
    <property type="entry name" value="Sig_transdc_His_kin_internal"/>
</dbReference>
<keyword evidence="3" id="KW-0418">Kinase</keyword>
<dbReference type="InterPro" id="IPR036890">
    <property type="entry name" value="HATPase_C_sf"/>
</dbReference>
<keyword evidence="3" id="KW-0808">Transferase</keyword>
<dbReference type="Proteomes" id="UP001596989">
    <property type="component" value="Unassembled WGS sequence"/>
</dbReference>
<reference evidence="4" key="1">
    <citation type="journal article" date="2019" name="Int. J. Syst. Evol. Microbiol.">
        <title>The Global Catalogue of Microorganisms (GCM) 10K type strain sequencing project: providing services to taxonomists for standard genome sequencing and annotation.</title>
        <authorList>
            <consortium name="The Broad Institute Genomics Platform"/>
            <consortium name="The Broad Institute Genome Sequencing Center for Infectious Disease"/>
            <person name="Wu L."/>
            <person name="Ma J."/>
        </authorList>
    </citation>
    <scope>NUCLEOTIDE SEQUENCE [LARGE SCALE GENOMIC DNA]</scope>
    <source>
        <strain evidence="4">CCUG 59129</strain>
    </source>
</reference>
<evidence type="ECO:0000313" key="3">
    <source>
        <dbReference type="EMBL" id="MFD0961725.1"/>
    </source>
</evidence>
<name>A0ABW3HW34_9BACL</name>